<dbReference type="GO" id="GO:0016020">
    <property type="term" value="C:membrane"/>
    <property type="evidence" value="ECO:0007669"/>
    <property type="project" value="UniProtKB-SubCell"/>
</dbReference>
<evidence type="ECO:0000313" key="7">
    <source>
        <dbReference type="EMBL" id="MCM8556258.1"/>
    </source>
</evidence>
<gene>
    <name evidence="7" type="ORF">NDO55_00290</name>
</gene>
<dbReference type="Gene3D" id="3.30.160.190">
    <property type="entry name" value="atu1810 like domain"/>
    <property type="match status" value="1"/>
</dbReference>
<reference evidence="7" key="1">
    <citation type="submission" date="2022-06" db="EMBL/GenBank/DDBJ databases">
        <title>Sphingomicrobium sedimins sp. nov., a marine bacterium isolated from tidal flat.</title>
        <authorList>
            <person name="Kim C.-H."/>
            <person name="Yoo Y."/>
            <person name="Kim J.-J."/>
        </authorList>
    </citation>
    <scope>NUCLEOTIDE SEQUENCE</scope>
    <source>
        <strain evidence="7">GRR-S6-50</strain>
    </source>
</reference>
<keyword evidence="8" id="KW-1185">Reference proteome</keyword>
<comment type="caution">
    <text evidence="7">The sequence shown here is derived from an EMBL/GenBank/DDBJ whole genome shotgun (WGS) entry which is preliminary data.</text>
</comment>
<keyword evidence="3" id="KW-0679">Respiratory chain</keyword>
<keyword evidence="4" id="KW-0809">Transit peptide</keyword>
<dbReference type="AlphaFoldDB" id="A0A9X2EDY5"/>
<keyword evidence="6" id="KW-0472">Membrane</keyword>
<comment type="subcellular location">
    <subcellularLocation>
        <location evidence="1">Membrane</location>
    </subcellularLocation>
</comment>
<name>A0A9X2EDY5_9SPHN</name>
<dbReference type="EMBL" id="JAMSHT010000001">
    <property type="protein sequence ID" value="MCM8556258.1"/>
    <property type="molecule type" value="Genomic_DNA"/>
</dbReference>
<evidence type="ECO:0000256" key="6">
    <source>
        <dbReference type="ARBA" id="ARBA00023136"/>
    </source>
</evidence>
<proteinExistence type="predicted"/>
<evidence type="ECO:0000256" key="1">
    <source>
        <dbReference type="ARBA" id="ARBA00004370"/>
    </source>
</evidence>
<sequence>MTTARIIEEVRKTTQSGKAQAGRWLLMFEREEKMVADPLTGWAGSGDTDTQIRMTFPTLEDAQRYCDENGIGYHVVKAAPHRLKIQAYADNFK</sequence>
<dbReference type="RefSeq" id="WP_252111293.1">
    <property type="nucleotide sequence ID" value="NZ_JAMSHT010000001.1"/>
</dbReference>
<evidence type="ECO:0000313" key="8">
    <source>
        <dbReference type="Proteomes" id="UP001155128"/>
    </source>
</evidence>
<dbReference type="InterPro" id="IPR006885">
    <property type="entry name" value="NADH_UbQ_FeS_4_mit-like"/>
</dbReference>
<accession>A0A9X2EDY5</accession>
<dbReference type="InterPro" id="IPR038532">
    <property type="entry name" value="NDUFS4-like_sf"/>
</dbReference>
<dbReference type="GO" id="GO:0022900">
    <property type="term" value="P:electron transport chain"/>
    <property type="evidence" value="ECO:0007669"/>
    <property type="project" value="InterPro"/>
</dbReference>
<keyword evidence="2" id="KW-0813">Transport</keyword>
<evidence type="ECO:0000256" key="2">
    <source>
        <dbReference type="ARBA" id="ARBA00022448"/>
    </source>
</evidence>
<keyword evidence="5" id="KW-0249">Electron transport</keyword>
<dbReference type="Pfam" id="PF04800">
    <property type="entry name" value="NDUS4"/>
    <property type="match status" value="1"/>
</dbReference>
<evidence type="ECO:0000256" key="5">
    <source>
        <dbReference type="ARBA" id="ARBA00022982"/>
    </source>
</evidence>
<evidence type="ECO:0000256" key="4">
    <source>
        <dbReference type="ARBA" id="ARBA00022946"/>
    </source>
</evidence>
<protein>
    <submittedName>
        <fullName evidence="7">ETC complex I subunit</fullName>
    </submittedName>
</protein>
<dbReference type="Proteomes" id="UP001155128">
    <property type="component" value="Unassembled WGS sequence"/>
</dbReference>
<evidence type="ECO:0000256" key="3">
    <source>
        <dbReference type="ARBA" id="ARBA00022660"/>
    </source>
</evidence>
<organism evidence="7 8">
    <name type="scientific">Sphingomicrobium sediminis</name>
    <dbReference type="NCBI Taxonomy" id="2950949"/>
    <lineage>
        <taxon>Bacteria</taxon>
        <taxon>Pseudomonadati</taxon>
        <taxon>Pseudomonadota</taxon>
        <taxon>Alphaproteobacteria</taxon>
        <taxon>Sphingomonadales</taxon>
        <taxon>Sphingomonadaceae</taxon>
        <taxon>Sphingomicrobium</taxon>
    </lineage>
</organism>